<accession>A0AAU9Y6A6</accession>
<comment type="caution">
    <text evidence="2">The sequence shown here is derived from an EMBL/GenBank/DDBJ whole genome shotgun (WGS) entry which is preliminary data.</text>
</comment>
<reference evidence="2 3" key="1">
    <citation type="submission" date="2022-05" db="EMBL/GenBank/DDBJ databases">
        <authorList>
            <consortium name="Genoscope - CEA"/>
            <person name="William W."/>
        </authorList>
    </citation>
    <scope>NUCLEOTIDE SEQUENCE [LARGE SCALE GENOMIC DNA]</scope>
</reference>
<feature type="region of interest" description="Disordered" evidence="1">
    <location>
        <begin position="199"/>
        <end position="220"/>
    </location>
</feature>
<protein>
    <recommendedName>
        <fullName evidence="4">C2H2-type domain-containing protein</fullName>
    </recommendedName>
</protein>
<proteinExistence type="predicted"/>
<sequence length="1188" mass="133291">IITNTETALVEFVSFVGRALFFVMASATFHSCSFSGLLHDATPCGLSTDYPGQVEVLALRNCTRDISRHCELYGLKADTALDTEWKLLLARAGVFAVEESHLSLTICPRHRAEFGMRWRSSKVKCSIPLEIAAHKTASVKGDRHLDSVLSAFILNTEGILIQVGSPLCRMCKQHFAETNQQQKVTPAPMIEVTPCVELETSEANNSSNSSPGQSDTGQSVEEFAESLGRLTIADDTFLSPDTISTASTQSDEPTTVILHEPREKLSEFLAACKLEPLGKPWLSWSDSSERTRQRQTRRATEIVATVLKSVTPDNAGELWRRLASSTAMNKALGVSELSHSEHLYLEALAEVYQNATSWDTRRQVLSIMAGVGTFNDTFRYIPGLTRYRYSMANLHRSQFGRGAQVPQQPTTRIRVDLRQLDHFLGFITSPHLVQDLPFGQKHLKLSSGEVIQVPNVIRMMIPERVIQQYTQYCLEINFKPFSETTMRRVLFECSASVRKSLQGLDYFAAEGARAFDDLVALVRQIGGLGSGKEWETTVVQALMTSKQYLKGDYKVHVTSPSNVADHCVLFALSDSSDADYQQQCSHQHTDLCDRCQSLQETLAKIERVLGETTFPTQDAKDEALFIFQTAQLAIMSWKCHILRSANQDQARIDALEKLDDNTVLIINDWAMKFLPQKYRESQTDWFGKRGIAWHVSVVYRRVSGVLQWKSFLHIVQSCNQGSAAVVKIMQDVLNTIKLEHSEINKAFFRQDNAGCYHSSSTVLSCPVISSSTGIEIKRIDFSDPQGGKGAADRLAATCKNHVRTFINEGNDVTNAEQLKSALLSHGGIEGVRVAVMQSVEEEAVVDDNRKIIGINKLNNFEFKDEILVAWRAYGMGKEKRSHWKQHQKLSSEFSSGDFKPLSPKPTQSRKKQETEVEQVHDPTDNTNESSSVFTCPQDGCVKVFQRLSSLEKHLSLEKCTKSLEKRSLLDLAKLDYKSRLEEGTTSQVISFASFRDTREATSGEVEIKEGWALKPSKKAYRFNQNQRDYLNAKFTIGQTSGRKLDGDIVSREMRRAQGPDGVRLFKVSEFLTPQQCTSYFSRLAAKVRRQTSDDAEIQAVVEEENFTMARETILSITLQHPITYDQHDICAMAKGGSLERLKLGMLQNICQQLELEVPPKPVRRKALYVDLLKKGVINCTCQLRGKNM</sequence>
<dbReference type="AlphaFoldDB" id="A0AAU9Y6A6"/>
<keyword evidence="3" id="KW-1185">Reference proteome</keyword>
<evidence type="ECO:0000256" key="1">
    <source>
        <dbReference type="SAM" id="MobiDB-lite"/>
    </source>
</evidence>
<feature type="non-terminal residue" evidence="2">
    <location>
        <position position="1"/>
    </location>
</feature>
<dbReference type="EMBL" id="CALNXJ010000170">
    <property type="protein sequence ID" value="CAH3168074.1"/>
    <property type="molecule type" value="Genomic_DNA"/>
</dbReference>
<dbReference type="PANTHER" id="PTHR33845:SF1">
    <property type="entry name" value="C2H2-TYPE DOMAIN-CONTAINING PROTEIN"/>
    <property type="match status" value="1"/>
</dbReference>
<dbReference type="Proteomes" id="UP001159428">
    <property type="component" value="Unassembled WGS sequence"/>
</dbReference>
<evidence type="ECO:0000313" key="2">
    <source>
        <dbReference type="EMBL" id="CAH3168074.1"/>
    </source>
</evidence>
<organism evidence="2 3">
    <name type="scientific">Pocillopora meandrina</name>
    <dbReference type="NCBI Taxonomy" id="46732"/>
    <lineage>
        <taxon>Eukaryota</taxon>
        <taxon>Metazoa</taxon>
        <taxon>Cnidaria</taxon>
        <taxon>Anthozoa</taxon>
        <taxon>Hexacorallia</taxon>
        <taxon>Scleractinia</taxon>
        <taxon>Astrocoeniina</taxon>
        <taxon>Pocilloporidae</taxon>
        <taxon>Pocillopora</taxon>
    </lineage>
</organism>
<evidence type="ECO:0008006" key="4">
    <source>
        <dbReference type="Google" id="ProtNLM"/>
    </source>
</evidence>
<dbReference type="PANTHER" id="PTHR33845">
    <property type="entry name" value="C2H2-TYPE DOMAIN-CONTAINING PROTEIN"/>
    <property type="match status" value="1"/>
</dbReference>
<name>A0AAU9Y6A6_9CNID</name>
<evidence type="ECO:0000313" key="3">
    <source>
        <dbReference type="Proteomes" id="UP001159428"/>
    </source>
</evidence>
<feature type="compositionally biased region" description="Basic and acidic residues" evidence="1">
    <location>
        <begin position="910"/>
        <end position="923"/>
    </location>
</feature>
<feature type="region of interest" description="Disordered" evidence="1">
    <location>
        <begin position="884"/>
        <end position="931"/>
    </location>
</feature>
<gene>
    <name evidence="2" type="ORF">PMEA_00008564</name>
</gene>